<evidence type="ECO:0000256" key="2">
    <source>
        <dbReference type="ARBA" id="ARBA00023043"/>
    </source>
</evidence>
<feature type="repeat" description="ANK" evidence="3">
    <location>
        <begin position="78"/>
        <end position="110"/>
    </location>
</feature>
<name>A0AAD9AAX2_9PEZI</name>
<gene>
    <name evidence="4" type="ORF">CCHR01_12926</name>
</gene>
<dbReference type="InterPro" id="IPR002110">
    <property type="entry name" value="Ankyrin_rpt"/>
</dbReference>
<dbReference type="Proteomes" id="UP001243330">
    <property type="component" value="Unassembled WGS sequence"/>
</dbReference>
<dbReference type="Pfam" id="PF12796">
    <property type="entry name" value="Ank_2"/>
    <property type="match status" value="1"/>
</dbReference>
<comment type="caution">
    <text evidence="4">The sequence shown here is derived from an EMBL/GenBank/DDBJ whole genome shotgun (WGS) entry which is preliminary data.</text>
</comment>
<dbReference type="Gene3D" id="1.25.40.20">
    <property type="entry name" value="Ankyrin repeat-containing domain"/>
    <property type="match status" value="1"/>
</dbReference>
<dbReference type="PROSITE" id="PS50088">
    <property type="entry name" value="ANK_REPEAT"/>
    <property type="match status" value="3"/>
</dbReference>
<dbReference type="AlphaFoldDB" id="A0AAD9AAX2"/>
<evidence type="ECO:0000256" key="3">
    <source>
        <dbReference type="PROSITE-ProRule" id="PRU00023"/>
    </source>
</evidence>
<dbReference type="Pfam" id="PF00023">
    <property type="entry name" value="Ank"/>
    <property type="match status" value="1"/>
</dbReference>
<feature type="repeat" description="ANK" evidence="3">
    <location>
        <begin position="45"/>
        <end position="77"/>
    </location>
</feature>
<keyword evidence="5" id="KW-1185">Reference proteome</keyword>
<evidence type="ECO:0000256" key="1">
    <source>
        <dbReference type="ARBA" id="ARBA00022737"/>
    </source>
</evidence>
<organism evidence="4 5">
    <name type="scientific">Colletotrichum chrysophilum</name>
    <dbReference type="NCBI Taxonomy" id="1836956"/>
    <lineage>
        <taxon>Eukaryota</taxon>
        <taxon>Fungi</taxon>
        <taxon>Dikarya</taxon>
        <taxon>Ascomycota</taxon>
        <taxon>Pezizomycotina</taxon>
        <taxon>Sordariomycetes</taxon>
        <taxon>Hypocreomycetidae</taxon>
        <taxon>Glomerellales</taxon>
        <taxon>Glomerellaceae</taxon>
        <taxon>Colletotrichum</taxon>
        <taxon>Colletotrichum gloeosporioides species complex</taxon>
    </lineage>
</organism>
<dbReference type="EMBL" id="JAQOWY010000311">
    <property type="protein sequence ID" value="KAK1844434.1"/>
    <property type="molecule type" value="Genomic_DNA"/>
</dbReference>
<dbReference type="GO" id="GO:0085020">
    <property type="term" value="P:protein K6-linked ubiquitination"/>
    <property type="evidence" value="ECO:0007669"/>
    <property type="project" value="TreeGrafter"/>
</dbReference>
<dbReference type="SMART" id="SM00248">
    <property type="entry name" value="ANK"/>
    <property type="match status" value="3"/>
</dbReference>
<dbReference type="PANTHER" id="PTHR24171">
    <property type="entry name" value="ANKYRIN REPEAT DOMAIN-CONTAINING PROTEIN 39-RELATED"/>
    <property type="match status" value="1"/>
</dbReference>
<keyword evidence="1" id="KW-0677">Repeat</keyword>
<protein>
    <submittedName>
        <fullName evidence="4">Ankyrin repeat protein</fullName>
    </submittedName>
</protein>
<reference evidence="4" key="1">
    <citation type="submission" date="2023-01" db="EMBL/GenBank/DDBJ databases">
        <title>Colletotrichum chrysophilum M932 genome sequence.</title>
        <authorList>
            <person name="Baroncelli R."/>
        </authorList>
    </citation>
    <scope>NUCLEOTIDE SEQUENCE</scope>
    <source>
        <strain evidence="4">M932</strain>
    </source>
</reference>
<sequence length="205" mass="22435">MGADVDVIRGEKRLTPLHIAAENCCEKVVALLLDHNASVKSRSSSGSTPFYRAARGGSVNILRLLHEKNSELDDKTFDSWTPLMAAIENNCQEAAKLLLEWGADPKATSDQGITPLLLCEAWPHLHGLTPYILNAIDAKGLEADMPLFVHRAPSPDMLTESDGGGFLRCDLMMSNPDLIVPSSTRQNSASWRQRISRSFAQTHNG</sequence>
<dbReference type="InterPro" id="IPR036770">
    <property type="entry name" value="Ankyrin_rpt-contain_sf"/>
</dbReference>
<evidence type="ECO:0000313" key="5">
    <source>
        <dbReference type="Proteomes" id="UP001243330"/>
    </source>
</evidence>
<proteinExistence type="predicted"/>
<dbReference type="GO" id="GO:0004842">
    <property type="term" value="F:ubiquitin-protein transferase activity"/>
    <property type="evidence" value="ECO:0007669"/>
    <property type="project" value="TreeGrafter"/>
</dbReference>
<dbReference type="PROSITE" id="PS50297">
    <property type="entry name" value="ANK_REP_REGION"/>
    <property type="match status" value="3"/>
</dbReference>
<feature type="repeat" description="ANK" evidence="3">
    <location>
        <begin position="12"/>
        <end position="44"/>
    </location>
</feature>
<dbReference type="PANTHER" id="PTHR24171:SF8">
    <property type="entry name" value="BRCA1-ASSOCIATED RING DOMAIN PROTEIN 1"/>
    <property type="match status" value="1"/>
</dbReference>
<keyword evidence="2 3" id="KW-0040">ANK repeat</keyword>
<evidence type="ECO:0000313" key="4">
    <source>
        <dbReference type="EMBL" id="KAK1844434.1"/>
    </source>
</evidence>
<accession>A0AAD9AAX2</accession>
<dbReference type="SUPFAM" id="SSF48403">
    <property type="entry name" value="Ankyrin repeat"/>
    <property type="match status" value="1"/>
</dbReference>